<feature type="non-terminal residue" evidence="2">
    <location>
        <position position="242"/>
    </location>
</feature>
<dbReference type="GeneID" id="36581365"/>
<organism evidence="2 3">
    <name type="scientific">Hyaloscypha bicolor E</name>
    <dbReference type="NCBI Taxonomy" id="1095630"/>
    <lineage>
        <taxon>Eukaryota</taxon>
        <taxon>Fungi</taxon>
        <taxon>Dikarya</taxon>
        <taxon>Ascomycota</taxon>
        <taxon>Pezizomycotina</taxon>
        <taxon>Leotiomycetes</taxon>
        <taxon>Helotiales</taxon>
        <taxon>Hyaloscyphaceae</taxon>
        <taxon>Hyaloscypha</taxon>
        <taxon>Hyaloscypha bicolor</taxon>
    </lineage>
</organism>
<evidence type="ECO:0000259" key="1">
    <source>
        <dbReference type="Pfam" id="PF06985"/>
    </source>
</evidence>
<dbReference type="InterPro" id="IPR010730">
    <property type="entry name" value="HET"/>
</dbReference>
<dbReference type="STRING" id="1095630.A0A2J6T9T8"/>
<dbReference type="Proteomes" id="UP000235371">
    <property type="component" value="Unassembled WGS sequence"/>
</dbReference>
<dbReference type="InParanoid" id="A0A2J6T9T8"/>
<name>A0A2J6T9T8_9HELO</name>
<feature type="domain" description="Heterokaryon incompatibility" evidence="1">
    <location>
        <begin position="22"/>
        <end position="106"/>
    </location>
</feature>
<dbReference type="PANTHER" id="PTHR10622">
    <property type="entry name" value="HET DOMAIN-CONTAINING PROTEIN"/>
    <property type="match status" value="1"/>
</dbReference>
<sequence>MRLLNSITLQLAEFTERDLPPYAILSHTWETEEVSFQDMQGGEPKWKKGYQKIQGCCIIAAATGFEYVWVDTCCIDKTSSAELSEAINSMYSWYQKADVCYVYLSDYHFGISHGNPLSTLATSRWFQRGWTLQELIAPQSIIFFNRYWKDIGTKQSLRVLISKITNIQVEALLGTSLESFSIAQRMCWASQRQTTRVEDEAYSLMGIFGVHMPMLYGEGDHAFIRLQVEIIRRSTDHTIFAW</sequence>
<dbReference type="EMBL" id="KZ613803">
    <property type="protein sequence ID" value="PMD59794.1"/>
    <property type="molecule type" value="Genomic_DNA"/>
</dbReference>
<dbReference type="PANTHER" id="PTHR10622:SF10">
    <property type="entry name" value="HET DOMAIN-CONTAINING PROTEIN"/>
    <property type="match status" value="1"/>
</dbReference>
<keyword evidence="3" id="KW-1185">Reference proteome</keyword>
<proteinExistence type="predicted"/>
<gene>
    <name evidence="2" type="ORF">K444DRAFT_496745</name>
</gene>
<dbReference type="OrthoDB" id="674604at2759"/>
<dbReference type="RefSeq" id="XP_024736698.1">
    <property type="nucleotide sequence ID" value="XM_024873285.1"/>
</dbReference>
<accession>A0A2J6T9T8</accession>
<protein>
    <submittedName>
        <fullName evidence="2">HET-domain-containing protein</fullName>
    </submittedName>
</protein>
<dbReference type="Pfam" id="PF06985">
    <property type="entry name" value="HET"/>
    <property type="match status" value="1"/>
</dbReference>
<evidence type="ECO:0000313" key="2">
    <source>
        <dbReference type="EMBL" id="PMD59794.1"/>
    </source>
</evidence>
<dbReference type="AlphaFoldDB" id="A0A2J6T9T8"/>
<reference evidence="2 3" key="1">
    <citation type="submission" date="2016-04" db="EMBL/GenBank/DDBJ databases">
        <title>A degradative enzymes factory behind the ericoid mycorrhizal symbiosis.</title>
        <authorList>
            <consortium name="DOE Joint Genome Institute"/>
            <person name="Martino E."/>
            <person name="Morin E."/>
            <person name="Grelet G."/>
            <person name="Kuo A."/>
            <person name="Kohler A."/>
            <person name="Daghino S."/>
            <person name="Barry K."/>
            <person name="Choi C."/>
            <person name="Cichocki N."/>
            <person name="Clum A."/>
            <person name="Copeland A."/>
            <person name="Hainaut M."/>
            <person name="Haridas S."/>
            <person name="Labutti K."/>
            <person name="Lindquist E."/>
            <person name="Lipzen A."/>
            <person name="Khouja H.-R."/>
            <person name="Murat C."/>
            <person name="Ohm R."/>
            <person name="Olson A."/>
            <person name="Spatafora J."/>
            <person name="Veneault-Fourrey C."/>
            <person name="Henrissat B."/>
            <person name="Grigoriev I."/>
            <person name="Martin F."/>
            <person name="Perotto S."/>
        </authorList>
    </citation>
    <scope>NUCLEOTIDE SEQUENCE [LARGE SCALE GENOMIC DNA]</scope>
    <source>
        <strain evidence="2 3">E</strain>
    </source>
</reference>
<evidence type="ECO:0000313" key="3">
    <source>
        <dbReference type="Proteomes" id="UP000235371"/>
    </source>
</evidence>